<dbReference type="PANTHER" id="PTHR43441:SF10">
    <property type="entry name" value="ACETYLTRANSFERASE"/>
    <property type="match status" value="1"/>
</dbReference>
<keyword evidence="4" id="KW-1185">Reference proteome</keyword>
<dbReference type="Proteomes" id="UP001240150">
    <property type="component" value="Chromosome"/>
</dbReference>
<dbReference type="Pfam" id="PF13302">
    <property type="entry name" value="Acetyltransf_3"/>
    <property type="match status" value="2"/>
</dbReference>
<dbReference type="PROSITE" id="PS51186">
    <property type="entry name" value="GNAT"/>
    <property type="match status" value="2"/>
</dbReference>
<dbReference type="Gene3D" id="3.40.630.30">
    <property type="match status" value="2"/>
</dbReference>
<protein>
    <submittedName>
        <fullName evidence="3">GNAT family N-acetyltransferase</fullName>
    </submittedName>
</protein>
<dbReference type="SUPFAM" id="SSF55729">
    <property type="entry name" value="Acyl-CoA N-acyltransferases (Nat)"/>
    <property type="match status" value="2"/>
</dbReference>
<gene>
    <name evidence="3" type="ORF">ACTOB_000899</name>
</gene>
<feature type="compositionally biased region" description="Basic and acidic residues" evidence="1">
    <location>
        <begin position="12"/>
        <end position="51"/>
    </location>
</feature>
<feature type="domain" description="N-acetyltransferase" evidence="2">
    <location>
        <begin position="43"/>
        <end position="194"/>
    </location>
</feature>
<sequence>MDQESGESPVDQDSRHGRPERDDRHNRADRGSGDQRGERDPGIRLRAAGRSDEAALAAARADRLGRRFLSAAATSNRYSYAIVAEGAGGPVGAVELDHLLPDLGSGQARFWVGPQARRRGVATAALREVSELVFAGAPGMPRLQRLELLIHQDNPVAQRVALAAGYVREGERRGALPNPAGGHDDVLVYGRLAGDSGEPVERLLPDLPGGELSDGVVTLRPLGEDDRGFYATLHSEPDVVATSVPPVPPSPEEVRRRCSWAAAHWLAGHRADLVLVDAASGAAAGQISLYYQEPRTGQAMIGYSMLPAFRGRGLVTRAAKLLSLWVFAETGIARLIAGTLPDNVGSQRVLEKAGFRREAYLRSRLPGVAGTRHDDVQFVLFAEDLLRQASGGELTQPG</sequence>
<dbReference type="PANTHER" id="PTHR43441">
    <property type="entry name" value="RIBOSOMAL-PROTEIN-SERINE ACETYLTRANSFERASE"/>
    <property type="match status" value="1"/>
</dbReference>
<evidence type="ECO:0000259" key="2">
    <source>
        <dbReference type="PROSITE" id="PS51186"/>
    </source>
</evidence>
<proteinExistence type="predicted"/>
<evidence type="ECO:0000313" key="3">
    <source>
        <dbReference type="EMBL" id="WIM97385.1"/>
    </source>
</evidence>
<dbReference type="EMBL" id="CP126980">
    <property type="protein sequence ID" value="WIM97385.1"/>
    <property type="molecule type" value="Genomic_DNA"/>
</dbReference>
<feature type="region of interest" description="Disordered" evidence="1">
    <location>
        <begin position="1"/>
        <end position="51"/>
    </location>
</feature>
<name>A0ABY8WKK1_9ACTN</name>
<evidence type="ECO:0000256" key="1">
    <source>
        <dbReference type="SAM" id="MobiDB-lite"/>
    </source>
</evidence>
<dbReference type="RefSeq" id="WP_284918785.1">
    <property type="nucleotide sequence ID" value="NZ_CP126980.1"/>
</dbReference>
<dbReference type="InterPro" id="IPR051908">
    <property type="entry name" value="Ribosomal_N-acetyltransferase"/>
</dbReference>
<dbReference type="InterPro" id="IPR016181">
    <property type="entry name" value="Acyl_CoA_acyltransferase"/>
</dbReference>
<organism evidence="3 4">
    <name type="scientific">Actinoplanes oblitus</name>
    <dbReference type="NCBI Taxonomy" id="3040509"/>
    <lineage>
        <taxon>Bacteria</taxon>
        <taxon>Bacillati</taxon>
        <taxon>Actinomycetota</taxon>
        <taxon>Actinomycetes</taxon>
        <taxon>Micromonosporales</taxon>
        <taxon>Micromonosporaceae</taxon>
        <taxon>Actinoplanes</taxon>
    </lineage>
</organism>
<accession>A0ABY8WKK1</accession>
<dbReference type="InterPro" id="IPR000182">
    <property type="entry name" value="GNAT_dom"/>
</dbReference>
<reference evidence="3 4" key="1">
    <citation type="submission" date="2023-06" db="EMBL/GenBank/DDBJ databases">
        <authorList>
            <person name="Yushchuk O."/>
            <person name="Binda E."/>
            <person name="Ruckert-Reed C."/>
            <person name="Fedorenko V."/>
            <person name="Kalinowski J."/>
            <person name="Marinelli F."/>
        </authorList>
    </citation>
    <scope>NUCLEOTIDE SEQUENCE [LARGE SCALE GENOMIC DNA]</scope>
    <source>
        <strain evidence="3 4">NRRL 3884</strain>
    </source>
</reference>
<dbReference type="CDD" id="cd04301">
    <property type="entry name" value="NAT_SF"/>
    <property type="match status" value="1"/>
</dbReference>
<feature type="domain" description="N-acetyltransferase" evidence="2">
    <location>
        <begin position="217"/>
        <end position="383"/>
    </location>
</feature>
<evidence type="ECO:0000313" key="4">
    <source>
        <dbReference type="Proteomes" id="UP001240150"/>
    </source>
</evidence>